<evidence type="ECO:0000259" key="4">
    <source>
        <dbReference type="SMART" id="SM00797"/>
    </source>
</evidence>
<name>A0AA46TIW1_9ACTN</name>
<dbReference type="PANTHER" id="PTHR43309:SF3">
    <property type="entry name" value="5-OXOPROLINASE SUBUNIT C"/>
    <property type="match status" value="1"/>
</dbReference>
<reference evidence="5" key="1">
    <citation type="submission" date="2022-01" db="EMBL/GenBank/DDBJ databases">
        <title>Nocardioidaceae gen. sp. A5X3R13.</title>
        <authorList>
            <person name="Lopez Marin M.A."/>
            <person name="Uhlik O."/>
        </authorList>
    </citation>
    <scope>NUCLEOTIDE SEQUENCE</scope>
    <source>
        <strain evidence="5">A5X3R13</strain>
    </source>
</reference>
<dbReference type="InterPro" id="IPR003778">
    <property type="entry name" value="CT_A_B"/>
</dbReference>
<dbReference type="InterPro" id="IPR052708">
    <property type="entry name" value="PxpC"/>
</dbReference>
<evidence type="ECO:0000256" key="1">
    <source>
        <dbReference type="ARBA" id="ARBA00022741"/>
    </source>
</evidence>
<dbReference type="RefSeq" id="WP_271634776.1">
    <property type="nucleotide sequence ID" value="NZ_CP094970.1"/>
</dbReference>
<evidence type="ECO:0000256" key="2">
    <source>
        <dbReference type="ARBA" id="ARBA00022801"/>
    </source>
</evidence>
<dbReference type="KEGG" id="sgrg:L0C25_02325"/>
<keyword evidence="2" id="KW-0378">Hydrolase</keyword>
<sequence length="295" mass="30611">MSHSLEVVRPGPLALVEDAGRPGMAQIGVGVSGAADRRSYDLANRLVGNTTGAAAIEVTLGGLEVVAGGDLWITLTGAQAPMGIDGRAVPAYSVEPLRRGERLAIGTPESGLRSYLAVRGGIDVPAVLGSRSADLLSAIGPQPLQPGDVLAIGDASGAFPSVDLAPPPRRPTEPVVLRAVRGPRDARIKNPEQLVETTWTSSDRSNRIGMRLDGAALLADDEAGQLPSEGAWRGAIQVPPGGQPVLFLADHPVTGGYPVLAVVADADVDRAAQVRPGESIRFEWWESPSTQGGRQ</sequence>
<evidence type="ECO:0000256" key="3">
    <source>
        <dbReference type="ARBA" id="ARBA00022840"/>
    </source>
</evidence>
<keyword evidence="6" id="KW-1185">Reference proteome</keyword>
<dbReference type="GO" id="GO:0016787">
    <property type="term" value="F:hydrolase activity"/>
    <property type="evidence" value="ECO:0007669"/>
    <property type="project" value="UniProtKB-KW"/>
</dbReference>
<protein>
    <submittedName>
        <fullName evidence="5">Biotin-dependent carboxyltransferase family protein</fullName>
    </submittedName>
</protein>
<dbReference type="Proteomes" id="UP001164390">
    <property type="component" value="Chromosome"/>
</dbReference>
<dbReference type="InterPro" id="IPR029000">
    <property type="entry name" value="Cyclophilin-like_dom_sf"/>
</dbReference>
<keyword evidence="1" id="KW-0547">Nucleotide-binding</keyword>
<dbReference type="AlphaFoldDB" id="A0AA46TIW1"/>
<organism evidence="5 6">
    <name type="scientific">Solicola gregarius</name>
    <dbReference type="NCBI Taxonomy" id="2908642"/>
    <lineage>
        <taxon>Bacteria</taxon>
        <taxon>Bacillati</taxon>
        <taxon>Actinomycetota</taxon>
        <taxon>Actinomycetes</taxon>
        <taxon>Propionibacteriales</taxon>
        <taxon>Nocardioidaceae</taxon>
        <taxon>Solicola</taxon>
    </lineage>
</organism>
<dbReference type="GO" id="GO:0005524">
    <property type="term" value="F:ATP binding"/>
    <property type="evidence" value="ECO:0007669"/>
    <property type="project" value="UniProtKB-KW"/>
</dbReference>
<evidence type="ECO:0000313" key="6">
    <source>
        <dbReference type="Proteomes" id="UP001164390"/>
    </source>
</evidence>
<keyword evidence="3" id="KW-0067">ATP-binding</keyword>
<dbReference type="Gene3D" id="2.40.100.10">
    <property type="entry name" value="Cyclophilin-like"/>
    <property type="match status" value="1"/>
</dbReference>
<dbReference type="SUPFAM" id="SSF50891">
    <property type="entry name" value="Cyclophilin-like"/>
    <property type="match status" value="1"/>
</dbReference>
<feature type="domain" description="Carboxyltransferase" evidence="4">
    <location>
        <begin position="26"/>
        <end position="295"/>
    </location>
</feature>
<dbReference type="NCBIfam" id="TIGR00724">
    <property type="entry name" value="urea_amlyse_rel"/>
    <property type="match status" value="1"/>
</dbReference>
<accession>A0AA46TIW1</accession>
<dbReference type="SMART" id="SM00797">
    <property type="entry name" value="AHS2"/>
    <property type="match status" value="1"/>
</dbReference>
<gene>
    <name evidence="5" type="ORF">L0C25_02325</name>
</gene>
<dbReference type="PANTHER" id="PTHR43309">
    <property type="entry name" value="5-OXOPROLINASE SUBUNIT C"/>
    <property type="match status" value="1"/>
</dbReference>
<dbReference type="Pfam" id="PF02626">
    <property type="entry name" value="CT_A_B"/>
    <property type="match status" value="1"/>
</dbReference>
<evidence type="ECO:0000313" key="5">
    <source>
        <dbReference type="EMBL" id="UYM05930.1"/>
    </source>
</evidence>
<proteinExistence type="predicted"/>
<dbReference type="EMBL" id="CP094970">
    <property type="protein sequence ID" value="UYM05930.1"/>
    <property type="molecule type" value="Genomic_DNA"/>
</dbReference>